<reference evidence="5" key="1">
    <citation type="journal article" date="2021" name="PeerJ">
        <title>Extensive microbial diversity within the chicken gut microbiome revealed by metagenomics and culture.</title>
        <authorList>
            <person name="Gilroy R."/>
            <person name="Ravi A."/>
            <person name="Getino M."/>
            <person name="Pursley I."/>
            <person name="Horton D.L."/>
            <person name="Alikhan N.F."/>
            <person name="Baker D."/>
            <person name="Gharbi K."/>
            <person name="Hall N."/>
            <person name="Watson M."/>
            <person name="Adriaenssens E.M."/>
            <person name="Foster-Nyarko E."/>
            <person name="Jarju S."/>
            <person name="Secka A."/>
            <person name="Antonio M."/>
            <person name="Oren A."/>
            <person name="Chaudhuri R.R."/>
            <person name="La Ragione R."/>
            <person name="Hildebrand F."/>
            <person name="Pallen M.J."/>
        </authorList>
    </citation>
    <scope>NUCLEOTIDE SEQUENCE</scope>
    <source>
        <strain evidence="5">8470</strain>
    </source>
</reference>
<organism evidence="5 6">
    <name type="scientific">Candidatus Phocaeicola excrementipullorum</name>
    <dbReference type="NCBI Taxonomy" id="2838731"/>
    <lineage>
        <taxon>Bacteria</taxon>
        <taxon>Pseudomonadati</taxon>
        <taxon>Bacteroidota</taxon>
        <taxon>Bacteroidia</taxon>
        <taxon>Bacteroidales</taxon>
        <taxon>Bacteroidaceae</taxon>
        <taxon>Phocaeicola</taxon>
    </lineage>
</organism>
<dbReference type="InterPro" id="IPR037923">
    <property type="entry name" value="HTH-like"/>
</dbReference>
<dbReference type="SUPFAM" id="SSF51215">
    <property type="entry name" value="Regulatory protein AraC"/>
    <property type="match status" value="1"/>
</dbReference>
<dbReference type="Proteomes" id="UP000784286">
    <property type="component" value="Unassembled WGS sequence"/>
</dbReference>
<dbReference type="GO" id="GO:0003700">
    <property type="term" value="F:DNA-binding transcription factor activity"/>
    <property type="evidence" value="ECO:0007669"/>
    <property type="project" value="InterPro"/>
</dbReference>
<keyword evidence="3" id="KW-0804">Transcription</keyword>
<dbReference type="PANTHER" id="PTHR43280:SF32">
    <property type="entry name" value="TRANSCRIPTIONAL REGULATORY PROTEIN"/>
    <property type="match status" value="1"/>
</dbReference>
<dbReference type="SUPFAM" id="SSF46689">
    <property type="entry name" value="Homeodomain-like"/>
    <property type="match status" value="1"/>
</dbReference>
<dbReference type="InterPro" id="IPR009057">
    <property type="entry name" value="Homeodomain-like_sf"/>
</dbReference>
<evidence type="ECO:0000313" key="6">
    <source>
        <dbReference type="Proteomes" id="UP000784286"/>
    </source>
</evidence>
<feature type="domain" description="HTH araC/xylS-type" evidence="4">
    <location>
        <begin position="208"/>
        <end position="306"/>
    </location>
</feature>
<reference evidence="5" key="2">
    <citation type="submission" date="2021-04" db="EMBL/GenBank/DDBJ databases">
        <authorList>
            <person name="Gilroy R."/>
        </authorList>
    </citation>
    <scope>NUCLEOTIDE SEQUENCE</scope>
    <source>
        <strain evidence="5">8470</strain>
    </source>
</reference>
<accession>A0A948TMF2</accession>
<keyword evidence="1" id="KW-0805">Transcription regulation</keyword>
<dbReference type="SMART" id="SM00342">
    <property type="entry name" value="HTH_ARAC"/>
    <property type="match status" value="1"/>
</dbReference>
<sequence length="308" mass="36017">MKKNIPQQTNELEMMMLPISERTLTFGNELMLADNFNLPPIEEREIEVHLTPACPFKVMFTMIMICTRGYMRFRYNLQEYTLKAGTILIIQPNSFGECLEISKDFQVAYISYKDESYIEENSASILSQFRNKMTQQAVINVSEEKMNELLTIYRTIRKRIQEPYTEFTREALKGYMRVILADTYQELAKMMETNGTDYKKSRSKYLFEKFLNLVQQCYTKERSVTFYAETMYLTPKYLSQVIYQASGRHAGEWIKDYVILEAKILLKSGKYTVQQVGDMLNFANASFFGKYFKAATGCSPKQFQKGLP</sequence>
<dbReference type="EMBL" id="JAHLFJ010000056">
    <property type="protein sequence ID" value="MBU3856101.1"/>
    <property type="molecule type" value="Genomic_DNA"/>
</dbReference>
<evidence type="ECO:0000313" key="5">
    <source>
        <dbReference type="EMBL" id="MBU3856101.1"/>
    </source>
</evidence>
<evidence type="ECO:0000256" key="3">
    <source>
        <dbReference type="ARBA" id="ARBA00023163"/>
    </source>
</evidence>
<dbReference type="Gene3D" id="1.10.10.60">
    <property type="entry name" value="Homeodomain-like"/>
    <property type="match status" value="1"/>
</dbReference>
<protein>
    <submittedName>
        <fullName evidence="5">Helix-turn-helix transcriptional regulator</fullName>
    </submittedName>
</protein>
<dbReference type="GO" id="GO:0043565">
    <property type="term" value="F:sequence-specific DNA binding"/>
    <property type="evidence" value="ECO:0007669"/>
    <property type="project" value="InterPro"/>
</dbReference>
<dbReference type="PROSITE" id="PS01124">
    <property type="entry name" value="HTH_ARAC_FAMILY_2"/>
    <property type="match status" value="1"/>
</dbReference>
<dbReference type="InterPro" id="IPR018060">
    <property type="entry name" value="HTH_AraC"/>
</dbReference>
<gene>
    <name evidence="5" type="ORF">H9928_06035</name>
</gene>
<comment type="caution">
    <text evidence="5">The sequence shown here is derived from an EMBL/GenBank/DDBJ whole genome shotgun (WGS) entry which is preliminary data.</text>
</comment>
<keyword evidence="2" id="KW-0238">DNA-binding</keyword>
<dbReference type="PANTHER" id="PTHR43280">
    <property type="entry name" value="ARAC-FAMILY TRANSCRIPTIONAL REGULATOR"/>
    <property type="match status" value="1"/>
</dbReference>
<evidence type="ECO:0000259" key="4">
    <source>
        <dbReference type="PROSITE" id="PS01124"/>
    </source>
</evidence>
<evidence type="ECO:0000256" key="1">
    <source>
        <dbReference type="ARBA" id="ARBA00023015"/>
    </source>
</evidence>
<dbReference type="Pfam" id="PF12833">
    <property type="entry name" value="HTH_18"/>
    <property type="match status" value="1"/>
</dbReference>
<proteinExistence type="predicted"/>
<dbReference type="AlphaFoldDB" id="A0A948TMF2"/>
<name>A0A948TMF2_9BACT</name>
<evidence type="ECO:0000256" key="2">
    <source>
        <dbReference type="ARBA" id="ARBA00023125"/>
    </source>
</evidence>